<keyword evidence="1" id="KW-0812">Transmembrane</keyword>
<organism evidence="2 3">
    <name type="scientific">Paucilactobacillus hokkaidonensis</name>
    <dbReference type="NCBI Taxonomy" id="1193095"/>
    <lineage>
        <taxon>Bacteria</taxon>
        <taxon>Bacillati</taxon>
        <taxon>Bacillota</taxon>
        <taxon>Bacilli</taxon>
        <taxon>Lactobacillales</taxon>
        <taxon>Lactobacillaceae</taxon>
        <taxon>Paucilactobacillus</taxon>
    </lineage>
</organism>
<dbReference type="EMBL" id="JQCH01000008">
    <property type="protein sequence ID" value="KRO10090.1"/>
    <property type="molecule type" value="Genomic_DNA"/>
</dbReference>
<keyword evidence="1" id="KW-0472">Membrane</keyword>
<dbReference type="InterPro" id="IPR031616">
    <property type="entry name" value="BsrE-like"/>
</dbReference>
<evidence type="ECO:0000313" key="3">
    <source>
        <dbReference type="Proteomes" id="UP000051884"/>
    </source>
</evidence>
<evidence type="ECO:0000256" key="1">
    <source>
        <dbReference type="SAM" id="Phobius"/>
    </source>
</evidence>
<proteinExistence type="predicted"/>
<reference evidence="2 3" key="1">
    <citation type="journal article" date="2015" name="Genome Announc.">
        <title>Expanding the biotechnology potential of lactobacilli through comparative genomics of 213 strains and associated genera.</title>
        <authorList>
            <person name="Sun Z."/>
            <person name="Harris H.M."/>
            <person name="McCann A."/>
            <person name="Guo C."/>
            <person name="Argimon S."/>
            <person name="Zhang W."/>
            <person name="Yang X."/>
            <person name="Jeffery I.B."/>
            <person name="Cooney J.C."/>
            <person name="Kagawa T.F."/>
            <person name="Liu W."/>
            <person name="Song Y."/>
            <person name="Salvetti E."/>
            <person name="Wrobel A."/>
            <person name="Rasinkangas P."/>
            <person name="Parkhill J."/>
            <person name="Rea M.C."/>
            <person name="O'Sullivan O."/>
            <person name="Ritari J."/>
            <person name="Douillard F.P."/>
            <person name="Paul Ross R."/>
            <person name="Yang R."/>
            <person name="Briner A.E."/>
            <person name="Felis G.E."/>
            <person name="de Vos W.M."/>
            <person name="Barrangou R."/>
            <person name="Klaenhammer T.R."/>
            <person name="Caufield P.W."/>
            <person name="Cui Y."/>
            <person name="Zhang H."/>
            <person name="O'Toole P.W."/>
        </authorList>
    </citation>
    <scope>NUCLEOTIDE SEQUENCE [LARGE SCALE GENOMIC DNA]</scope>
    <source>
        <strain evidence="2 3">DSM 26202</strain>
    </source>
</reference>
<feature type="transmembrane region" description="Helical" evidence="1">
    <location>
        <begin position="30"/>
        <end position="56"/>
    </location>
</feature>
<name>A0ABR5Q5P6_9LACO</name>
<protein>
    <recommendedName>
        <fullName evidence="4">Holin-like toxin</fullName>
    </recommendedName>
</protein>
<dbReference type="Proteomes" id="UP000051884">
    <property type="component" value="Unassembled WGS sequence"/>
</dbReference>
<evidence type="ECO:0008006" key="4">
    <source>
        <dbReference type="Google" id="ProtNLM"/>
    </source>
</evidence>
<dbReference type="Pfam" id="PF16935">
    <property type="entry name" value="Hol_Tox"/>
    <property type="match status" value="1"/>
</dbReference>
<evidence type="ECO:0000313" key="2">
    <source>
        <dbReference type="EMBL" id="KRO10090.1"/>
    </source>
</evidence>
<accession>A0ABR5Q5P6</accession>
<keyword evidence="1" id="KW-1133">Transmembrane helix</keyword>
<sequence length="59" mass="6597">MADWLFFERKCCQCGINLREESVVVSVTDAILLMLNFGVLLLTLISVIVATVVAIIKRK</sequence>
<keyword evidence="3" id="KW-1185">Reference proteome</keyword>
<comment type="caution">
    <text evidence="2">The sequence shown here is derived from an EMBL/GenBank/DDBJ whole genome shotgun (WGS) entry which is preliminary data.</text>
</comment>
<gene>
    <name evidence="2" type="ORF">IV59_GL002110</name>
</gene>